<dbReference type="EMBL" id="SOSA01000142">
    <property type="protein sequence ID" value="THC95792.1"/>
    <property type="molecule type" value="Genomic_DNA"/>
</dbReference>
<evidence type="ECO:0000313" key="1">
    <source>
        <dbReference type="EMBL" id="THC95792.1"/>
    </source>
</evidence>
<comment type="caution">
    <text evidence="1">The sequence shown here is derived from an EMBL/GenBank/DDBJ whole genome shotgun (WGS) entry which is preliminary data.</text>
</comment>
<keyword evidence="2" id="KW-1185">Reference proteome</keyword>
<organism evidence="1 2">
    <name type="scientific">Aspergillus tanneri</name>
    <dbReference type="NCBI Taxonomy" id="1220188"/>
    <lineage>
        <taxon>Eukaryota</taxon>
        <taxon>Fungi</taxon>
        <taxon>Dikarya</taxon>
        <taxon>Ascomycota</taxon>
        <taxon>Pezizomycotina</taxon>
        <taxon>Eurotiomycetes</taxon>
        <taxon>Eurotiomycetidae</taxon>
        <taxon>Eurotiales</taxon>
        <taxon>Aspergillaceae</taxon>
        <taxon>Aspergillus</taxon>
        <taxon>Aspergillus subgen. Circumdati</taxon>
    </lineage>
</organism>
<protein>
    <submittedName>
        <fullName evidence="1">Uncharacterized protein</fullName>
    </submittedName>
</protein>
<accession>A0A4S3JK42</accession>
<gene>
    <name evidence="1" type="ORF">EYZ11_004745</name>
</gene>
<reference evidence="1 2" key="1">
    <citation type="submission" date="2019-03" db="EMBL/GenBank/DDBJ databases">
        <title>The genome sequence of a newly discovered highly antifungal drug resistant Aspergillus species, Aspergillus tanneri NIH 1004.</title>
        <authorList>
            <person name="Mounaud S."/>
            <person name="Singh I."/>
            <person name="Joardar V."/>
            <person name="Pakala S."/>
            <person name="Pakala S."/>
            <person name="Venepally P."/>
            <person name="Hoover J."/>
            <person name="Nierman W."/>
            <person name="Chung J."/>
            <person name="Losada L."/>
        </authorList>
    </citation>
    <scope>NUCLEOTIDE SEQUENCE [LARGE SCALE GENOMIC DNA]</scope>
    <source>
        <strain evidence="1 2">NIH1004</strain>
    </source>
</reference>
<dbReference type="VEuPathDB" id="FungiDB:EYZ11_004745"/>
<sequence>MPESPVRPAPECGVPEADELVDAVEVEEALAECSGVLETNPLLKGAVALAGMTEEWIVVEAGSSPAEVTVLTRTSVLVIVFVNVEVEVSAVTS</sequence>
<dbReference type="Proteomes" id="UP000308092">
    <property type="component" value="Unassembled WGS sequence"/>
</dbReference>
<name>A0A4S3JK42_9EURO</name>
<proteinExistence type="predicted"/>
<dbReference type="AlphaFoldDB" id="A0A4S3JK42"/>
<evidence type="ECO:0000313" key="2">
    <source>
        <dbReference type="Proteomes" id="UP000308092"/>
    </source>
</evidence>